<dbReference type="AlphaFoldDB" id="M2T598"/>
<keyword evidence="3" id="KW-1185">Reference proteome</keyword>
<protein>
    <submittedName>
        <fullName evidence="2">Uncharacterized protein</fullName>
    </submittedName>
</protein>
<gene>
    <name evidence="2" type="ORF">COCSADRAFT_341597</name>
</gene>
<dbReference type="RefSeq" id="XP_007694866.1">
    <property type="nucleotide sequence ID" value="XM_007696676.1"/>
</dbReference>
<feature type="region of interest" description="Disordered" evidence="1">
    <location>
        <begin position="1"/>
        <end position="60"/>
    </location>
</feature>
<reference evidence="2 3" key="1">
    <citation type="journal article" date="2012" name="PLoS Pathog.">
        <title>Diverse lifestyles and strategies of plant pathogenesis encoded in the genomes of eighteen Dothideomycetes fungi.</title>
        <authorList>
            <person name="Ohm R.A."/>
            <person name="Feau N."/>
            <person name="Henrissat B."/>
            <person name="Schoch C.L."/>
            <person name="Horwitz B.A."/>
            <person name="Barry K.W."/>
            <person name="Condon B.J."/>
            <person name="Copeland A.C."/>
            <person name="Dhillon B."/>
            <person name="Glaser F."/>
            <person name="Hesse C.N."/>
            <person name="Kosti I."/>
            <person name="LaButti K."/>
            <person name="Lindquist E.A."/>
            <person name="Lucas S."/>
            <person name="Salamov A.A."/>
            <person name="Bradshaw R.E."/>
            <person name="Ciuffetti L."/>
            <person name="Hamelin R.C."/>
            <person name="Kema G.H.J."/>
            <person name="Lawrence C."/>
            <person name="Scott J.A."/>
            <person name="Spatafora J.W."/>
            <person name="Turgeon B.G."/>
            <person name="de Wit P.J.G.M."/>
            <person name="Zhong S."/>
            <person name="Goodwin S.B."/>
            <person name="Grigoriev I.V."/>
        </authorList>
    </citation>
    <scope>NUCLEOTIDE SEQUENCE [LARGE SCALE GENOMIC DNA]</scope>
    <source>
        <strain evidence="3">ND90Pr / ATCC 201652</strain>
    </source>
</reference>
<feature type="region of interest" description="Disordered" evidence="1">
    <location>
        <begin position="238"/>
        <end position="274"/>
    </location>
</feature>
<proteinExistence type="predicted"/>
<dbReference type="KEGG" id="bsc:COCSADRAFT_341597"/>
<dbReference type="eggNOG" id="ENOG502T67I">
    <property type="taxonomic scope" value="Eukaryota"/>
</dbReference>
<dbReference type="GeneID" id="19137488"/>
<dbReference type="HOGENOM" id="CLU_037032_0_0_1"/>
<dbReference type="EMBL" id="KB445637">
    <property type="protein sequence ID" value="EMD69580.1"/>
    <property type="molecule type" value="Genomic_DNA"/>
</dbReference>
<evidence type="ECO:0000313" key="3">
    <source>
        <dbReference type="Proteomes" id="UP000016934"/>
    </source>
</evidence>
<dbReference type="OrthoDB" id="3795771at2759"/>
<dbReference type="OMA" id="KHTHEDD"/>
<dbReference type="Proteomes" id="UP000016934">
    <property type="component" value="Unassembled WGS sequence"/>
</dbReference>
<reference evidence="3" key="2">
    <citation type="journal article" date="2013" name="PLoS Genet.">
        <title>Comparative genome structure, secondary metabolite, and effector coding capacity across Cochliobolus pathogens.</title>
        <authorList>
            <person name="Condon B.J."/>
            <person name="Leng Y."/>
            <person name="Wu D."/>
            <person name="Bushley K.E."/>
            <person name="Ohm R.A."/>
            <person name="Otillar R."/>
            <person name="Martin J."/>
            <person name="Schackwitz W."/>
            <person name="Grimwood J."/>
            <person name="MohdZainudin N."/>
            <person name="Xue C."/>
            <person name="Wang R."/>
            <person name="Manning V.A."/>
            <person name="Dhillon B."/>
            <person name="Tu Z.J."/>
            <person name="Steffenson B.J."/>
            <person name="Salamov A."/>
            <person name="Sun H."/>
            <person name="Lowry S."/>
            <person name="LaButti K."/>
            <person name="Han J."/>
            <person name="Copeland A."/>
            <person name="Lindquist E."/>
            <person name="Barry K."/>
            <person name="Schmutz J."/>
            <person name="Baker S.E."/>
            <person name="Ciuffetti L.M."/>
            <person name="Grigoriev I.V."/>
            <person name="Zhong S."/>
            <person name="Turgeon B.G."/>
        </authorList>
    </citation>
    <scope>NUCLEOTIDE SEQUENCE [LARGE SCALE GENOMIC DNA]</scope>
    <source>
        <strain evidence="3">ND90Pr / ATCC 201652</strain>
    </source>
</reference>
<evidence type="ECO:0000313" key="2">
    <source>
        <dbReference type="EMBL" id="EMD69580.1"/>
    </source>
</evidence>
<evidence type="ECO:0000256" key="1">
    <source>
        <dbReference type="SAM" id="MobiDB-lite"/>
    </source>
</evidence>
<accession>M2T598</accession>
<organism evidence="2 3">
    <name type="scientific">Cochliobolus sativus (strain ND90Pr / ATCC 201652)</name>
    <name type="common">Common root rot and spot blotch fungus</name>
    <name type="synonym">Bipolaris sorokiniana</name>
    <dbReference type="NCBI Taxonomy" id="665912"/>
    <lineage>
        <taxon>Eukaryota</taxon>
        <taxon>Fungi</taxon>
        <taxon>Dikarya</taxon>
        <taxon>Ascomycota</taxon>
        <taxon>Pezizomycotina</taxon>
        <taxon>Dothideomycetes</taxon>
        <taxon>Pleosporomycetidae</taxon>
        <taxon>Pleosporales</taxon>
        <taxon>Pleosporineae</taxon>
        <taxon>Pleosporaceae</taxon>
        <taxon>Bipolaris</taxon>
    </lineage>
</organism>
<feature type="region of interest" description="Disordered" evidence="1">
    <location>
        <begin position="123"/>
        <end position="150"/>
    </location>
</feature>
<name>M2T598_COCSN</name>
<sequence>MNSNVSQSSMPATMFPSRKIFPPPKKRTRGRNGERSRRLKSKRIASASSKTIQTSTSRSTLSLEEMNRALALANITTNYQRPDKDLIEAMRNKQRGTSADPTNRILSPNTTQSLTLTEENITPVTGSSAPTPLTSHNTFDPSKQPKKPSDWEAQAKRVIEREGHSLDRDWSRISWKQKASNIVRLKLLKDDGYDISPLTKKGVTADEIIDALLAHIQARRGSQSGIYISSYPGTVTQSETNDGAEIDKRSTCRPDTNVPLPQISDTTYRPNNNTLTPHLAQQTLLPQKRKHKHDHTNHIDHPRKKRRFHSPHHITRTFQTSALQALKRQIRRSLFTSSRRSRSQFYTTTSPATGSHIPILNLTPRPAPPASRIIFTPQDPGRRPSGADAYITSAVFELLGREVEWLGRSADKGCWVCDPDAEEGDAGMMGDEERVRYGIRLLVKSREGDAVLEGESRALGALLRHLRDGGLMHLGRWRVSDVCENAEGVRDMEMKVVKNECFPFHLSPAASGVLGKIAAMLEKGQDRGGEEVHVGVVRQRARFSVS</sequence>
<feature type="compositionally biased region" description="Polar residues" evidence="1">
    <location>
        <begin position="1"/>
        <end position="11"/>
    </location>
</feature>
<feature type="compositionally biased region" description="Polar residues" evidence="1">
    <location>
        <begin position="123"/>
        <end position="141"/>
    </location>
</feature>
<feature type="compositionally biased region" description="Polar residues" evidence="1">
    <location>
        <begin position="263"/>
        <end position="274"/>
    </location>
</feature>
<feature type="compositionally biased region" description="Low complexity" evidence="1">
    <location>
        <begin position="51"/>
        <end position="60"/>
    </location>
</feature>